<evidence type="ECO:0000313" key="5">
    <source>
        <dbReference type="Proteomes" id="UP001556367"/>
    </source>
</evidence>
<feature type="domain" description="Peptidase A1" evidence="3">
    <location>
        <begin position="1"/>
        <end position="175"/>
    </location>
</feature>
<evidence type="ECO:0000313" key="4">
    <source>
        <dbReference type="EMBL" id="KAL0948543.1"/>
    </source>
</evidence>
<feature type="region of interest" description="Disordered" evidence="2">
    <location>
        <begin position="203"/>
        <end position="358"/>
    </location>
</feature>
<dbReference type="InterPro" id="IPR001461">
    <property type="entry name" value="Aspartic_peptidase_A1"/>
</dbReference>
<proteinExistence type="inferred from homology"/>
<evidence type="ECO:0000256" key="1">
    <source>
        <dbReference type="ARBA" id="ARBA00007447"/>
    </source>
</evidence>
<dbReference type="InterPro" id="IPR021109">
    <property type="entry name" value="Peptidase_aspartic_dom_sf"/>
</dbReference>
<accession>A0ABR3IZ02</accession>
<keyword evidence="5" id="KW-1185">Reference proteome</keyword>
<dbReference type="PANTHER" id="PTHR47966:SF51">
    <property type="entry name" value="BETA-SITE APP-CLEAVING ENZYME, ISOFORM A-RELATED"/>
    <property type="match status" value="1"/>
</dbReference>
<dbReference type="InterPro" id="IPR033121">
    <property type="entry name" value="PEPTIDASE_A1"/>
</dbReference>
<evidence type="ECO:0000259" key="3">
    <source>
        <dbReference type="PROSITE" id="PS51767"/>
    </source>
</evidence>
<feature type="compositionally biased region" description="Polar residues" evidence="2">
    <location>
        <begin position="209"/>
        <end position="229"/>
    </location>
</feature>
<evidence type="ECO:0000256" key="2">
    <source>
        <dbReference type="SAM" id="MobiDB-lite"/>
    </source>
</evidence>
<dbReference type="Proteomes" id="UP001556367">
    <property type="component" value="Unassembled WGS sequence"/>
</dbReference>
<comment type="similarity">
    <text evidence="1">Belongs to the peptidase A1 family.</text>
</comment>
<feature type="compositionally biased region" description="Low complexity" evidence="2">
    <location>
        <begin position="230"/>
        <end position="294"/>
    </location>
</feature>
<comment type="caution">
    <text evidence="4">The sequence shown here is derived from an EMBL/GenBank/DDBJ whole genome shotgun (WGS) entry which is preliminary data.</text>
</comment>
<dbReference type="PANTHER" id="PTHR47966">
    <property type="entry name" value="BETA-SITE APP-CLEAVING ENZYME, ISOFORM A-RELATED"/>
    <property type="match status" value="1"/>
</dbReference>
<dbReference type="PROSITE" id="PS51767">
    <property type="entry name" value="PEPTIDASE_A1"/>
    <property type="match status" value="1"/>
</dbReference>
<name>A0ABR3IZ02_9AGAR</name>
<reference evidence="5" key="1">
    <citation type="submission" date="2024-06" db="EMBL/GenBank/DDBJ databases">
        <title>Multi-omics analyses provide insights into the biosynthesis of the anticancer antibiotic pleurotin in Hohenbuehelia grisea.</title>
        <authorList>
            <person name="Weaver J.A."/>
            <person name="Alberti F."/>
        </authorList>
    </citation>
    <scope>NUCLEOTIDE SEQUENCE [LARGE SCALE GENOMIC DNA]</scope>
    <source>
        <strain evidence="5">T-177</strain>
    </source>
</reference>
<dbReference type="SUPFAM" id="SSF50630">
    <property type="entry name" value="Acid proteases"/>
    <property type="match status" value="1"/>
</dbReference>
<feature type="compositionally biased region" description="Polar residues" evidence="2">
    <location>
        <begin position="295"/>
        <end position="352"/>
    </location>
</feature>
<dbReference type="Gene3D" id="2.40.70.10">
    <property type="entry name" value="Acid Proteases"/>
    <property type="match status" value="1"/>
</dbReference>
<organism evidence="4 5">
    <name type="scientific">Hohenbuehelia grisea</name>
    <dbReference type="NCBI Taxonomy" id="104357"/>
    <lineage>
        <taxon>Eukaryota</taxon>
        <taxon>Fungi</taxon>
        <taxon>Dikarya</taxon>
        <taxon>Basidiomycota</taxon>
        <taxon>Agaricomycotina</taxon>
        <taxon>Agaricomycetes</taxon>
        <taxon>Agaricomycetidae</taxon>
        <taxon>Agaricales</taxon>
        <taxon>Pleurotineae</taxon>
        <taxon>Pleurotaceae</taxon>
        <taxon>Hohenbuehelia</taxon>
    </lineage>
</organism>
<dbReference type="Pfam" id="PF00026">
    <property type="entry name" value="Asp"/>
    <property type="match status" value="1"/>
</dbReference>
<gene>
    <name evidence="4" type="ORF">HGRIS_011103</name>
</gene>
<protein>
    <recommendedName>
        <fullName evidence="3">Peptidase A1 domain-containing protein</fullName>
    </recommendedName>
</protein>
<sequence>MSADMFHLRPTGEIPAQFSAVESSPQLPVEPNSDYWVTTMDSIIVNGKPFSPNGAKVQAHLDSGTSAVQAPRPFIDAIYGSIPGAVFEDKFSTYVFPCESTKVQVSLVFGGVPFPIHPIDMSRVLGPHPSTGKLTCGGSFTISTVGDDGSFLIGTPFLQNVYVVYNFGSWTSPNGGSPYMKLLSTTDESKAAAEFDALNTARMQAGPPKNSSPGTPATANTPGNPVTGSPATGNPGNPATGNPATGNPATGNPATGNPATGNPATGNPATGNPATGNPATGNPATGNPATGTPPSVNQPATNQPTVNQPTVNQPTVNQPTVNQPTVNQPIGNPTTNSANSDPSITVYTNGNGDSPDERKMISEGLKELENNDW</sequence>
<dbReference type="EMBL" id="JASNQZ010000014">
    <property type="protein sequence ID" value="KAL0948543.1"/>
    <property type="molecule type" value="Genomic_DNA"/>
</dbReference>